<dbReference type="InterPro" id="IPR029024">
    <property type="entry name" value="TerB-like"/>
</dbReference>
<evidence type="ECO:0000313" key="1">
    <source>
        <dbReference type="EMBL" id="TKD01983.1"/>
    </source>
</evidence>
<reference evidence="1 2" key="1">
    <citation type="submission" date="2019-04" db="EMBL/GenBank/DDBJ databases">
        <authorList>
            <person name="Li Y."/>
            <person name="Wang J."/>
        </authorList>
    </citation>
    <scope>NUCLEOTIDE SEQUENCE [LARGE SCALE GENOMIC DNA]</scope>
    <source>
        <strain evidence="1 2">DSM 14668</strain>
    </source>
</reference>
<dbReference type="Proteomes" id="UP000309215">
    <property type="component" value="Unassembled WGS sequence"/>
</dbReference>
<keyword evidence="2" id="KW-1185">Reference proteome</keyword>
<organism evidence="1 2">
    <name type="scientific">Polyangium fumosum</name>
    <dbReference type="NCBI Taxonomy" id="889272"/>
    <lineage>
        <taxon>Bacteria</taxon>
        <taxon>Pseudomonadati</taxon>
        <taxon>Myxococcota</taxon>
        <taxon>Polyangia</taxon>
        <taxon>Polyangiales</taxon>
        <taxon>Polyangiaceae</taxon>
        <taxon>Polyangium</taxon>
    </lineage>
</organism>
<dbReference type="OrthoDB" id="466680at2"/>
<evidence type="ECO:0008006" key="3">
    <source>
        <dbReference type="Google" id="ProtNLM"/>
    </source>
</evidence>
<accession>A0A4U1J5G9</accession>
<dbReference type="Gene3D" id="1.10.3680.10">
    <property type="entry name" value="TerB-like"/>
    <property type="match status" value="1"/>
</dbReference>
<dbReference type="RefSeq" id="WP_136932420.1">
    <property type="nucleotide sequence ID" value="NZ_SSMQ01000036.1"/>
</dbReference>
<evidence type="ECO:0000313" key="2">
    <source>
        <dbReference type="Proteomes" id="UP000309215"/>
    </source>
</evidence>
<dbReference type="SUPFAM" id="SSF158682">
    <property type="entry name" value="TerB-like"/>
    <property type="match status" value="1"/>
</dbReference>
<sequence>MTTNRERGLLWAFKDKAGFGAIPSDDTFVCYMKAVLICANGDGTLAPEERDWVIGHFAAFGAPEGLLDAMKSYKADEDIEQVISGTPEANACRRFLVYDAIRACSADGEFGERERAMVIRMATKLGLTEELVREVEAHWREEMRLREKRLTLVYPEGPPL</sequence>
<gene>
    <name evidence="1" type="ORF">E8A74_29390</name>
</gene>
<proteinExistence type="predicted"/>
<name>A0A4U1J5G9_9BACT</name>
<comment type="caution">
    <text evidence="1">The sequence shown here is derived from an EMBL/GenBank/DDBJ whole genome shotgun (WGS) entry which is preliminary data.</text>
</comment>
<dbReference type="EMBL" id="SSMQ01000036">
    <property type="protein sequence ID" value="TKD01983.1"/>
    <property type="molecule type" value="Genomic_DNA"/>
</dbReference>
<protein>
    <recommendedName>
        <fullName evidence="3">Co-chaperone DjlA N-terminal domain-containing protein</fullName>
    </recommendedName>
</protein>
<dbReference type="AlphaFoldDB" id="A0A4U1J5G9"/>